<comment type="caution">
    <text evidence="2">The sequence shown here is derived from an EMBL/GenBank/DDBJ whole genome shotgun (WGS) entry which is preliminary data.</text>
</comment>
<evidence type="ECO:0000313" key="3">
    <source>
        <dbReference type="Proteomes" id="UP001610335"/>
    </source>
</evidence>
<evidence type="ECO:0000313" key="2">
    <source>
        <dbReference type="EMBL" id="KAL2819667.1"/>
    </source>
</evidence>
<keyword evidence="1" id="KW-0472">Membrane</keyword>
<accession>A0ABR4HVY9</accession>
<reference evidence="2 3" key="1">
    <citation type="submission" date="2024-07" db="EMBL/GenBank/DDBJ databases">
        <title>Section-level genome sequencing and comparative genomics of Aspergillus sections Usti and Cavernicolus.</title>
        <authorList>
            <consortium name="Lawrence Berkeley National Laboratory"/>
            <person name="Nybo J.L."/>
            <person name="Vesth T.C."/>
            <person name="Theobald S."/>
            <person name="Frisvad J.C."/>
            <person name="Larsen T.O."/>
            <person name="Kjaerboelling I."/>
            <person name="Rothschild-Mancinelli K."/>
            <person name="Lyhne E.K."/>
            <person name="Kogle M.E."/>
            <person name="Barry K."/>
            <person name="Clum A."/>
            <person name="Na H."/>
            <person name="Ledsgaard L."/>
            <person name="Lin J."/>
            <person name="Lipzen A."/>
            <person name="Kuo A."/>
            <person name="Riley R."/>
            <person name="Mondo S."/>
            <person name="LaButti K."/>
            <person name="Haridas S."/>
            <person name="Pangalinan J."/>
            <person name="Salamov A.A."/>
            <person name="Simmons B.A."/>
            <person name="Magnuson J.K."/>
            <person name="Chen J."/>
            <person name="Drula E."/>
            <person name="Henrissat B."/>
            <person name="Wiebenga A."/>
            <person name="Lubbers R.J."/>
            <person name="Gomes A.C."/>
            <person name="Makela M.R."/>
            <person name="Stajich J."/>
            <person name="Grigoriev I.V."/>
            <person name="Mortensen U.H."/>
            <person name="De vries R.P."/>
            <person name="Baker S.E."/>
            <person name="Andersen M.R."/>
        </authorList>
    </citation>
    <scope>NUCLEOTIDE SEQUENCE [LARGE SCALE GENOMIC DNA]</scope>
    <source>
        <strain evidence="2 3">CBS 600.67</strain>
    </source>
</reference>
<keyword evidence="3" id="KW-1185">Reference proteome</keyword>
<dbReference type="SUPFAM" id="SSF56112">
    <property type="entry name" value="Protein kinase-like (PK-like)"/>
    <property type="match status" value="1"/>
</dbReference>
<sequence>MPRPSDDSQYFPISHDPYIDLPVIGIGMTGVILLIGEGRVVKKAKQYFKRLGNYQGIISCFQTSQYGIQLALAEGDLASYLETYPEREDLKIKWILSLIETFLYVHSCRVFVDDIALRNILIIDKQLELADFGQSILLPPNTEISSANENDLTVQIEVLHLAWILYSIASWHIHKYYFFSPDNPNFCWPSSFPNVDAVLYGKIFKKCWNREYASMDHVKDDAYQLLAGH</sequence>
<dbReference type="Gene3D" id="1.10.510.10">
    <property type="entry name" value="Transferase(Phosphotransferase) domain 1"/>
    <property type="match status" value="1"/>
</dbReference>
<name>A0ABR4HVY9_9EURO</name>
<feature type="transmembrane region" description="Helical" evidence="1">
    <location>
        <begin position="20"/>
        <end position="41"/>
    </location>
</feature>
<proteinExistence type="predicted"/>
<gene>
    <name evidence="2" type="ORF">BDW59DRAFT_174778</name>
</gene>
<evidence type="ECO:0008006" key="4">
    <source>
        <dbReference type="Google" id="ProtNLM"/>
    </source>
</evidence>
<dbReference type="InterPro" id="IPR011009">
    <property type="entry name" value="Kinase-like_dom_sf"/>
</dbReference>
<dbReference type="EMBL" id="JBFXLS010000075">
    <property type="protein sequence ID" value="KAL2819667.1"/>
    <property type="molecule type" value="Genomic_DNA"/>
</dbReference>
<keyword evidence="1" id="KW-0812">Transmembrane</keyword>
<evidence type="ECO:0000256" key="1">
    <source>
        <dbReference type="SAM" id="Phobius"/>
    </source>
</evidence>
<protein>
    <recommendedName>
        <fullName evidence="4">Protein kinase domain-containing protein</fullName>
    </recommendedName>
</protein>
<organism evidence="2 3">
    <name type="scientific">Aspergillus cavernicola</name>
    <dbReference type="NCBI Taxonomy" id="176166"/>
    <lineage>
        <taxon>Eukaryota</taxon>
        <taxon>Fungi</taxon>
        <taxon>Dikarya</taxon>
        <taxon>Ascomycota</taxon>
        <taxon>Pezizomycotina</taxon>
        <taxon>Eurotiomycetes</taxon>
        <taxon>Eurotiomycetidae</taxon>
        <taxon>Eurotiales</taxon>
        <taxon>Aspergillaceae</taxon>
        <taxon>Aspergillus</taxon>
        <taxon>Aspergillus subgen. Nidulantes</taxon>
    </lineage>
</organism>
<dbReference type="Proteomes" id="UP001610335">
    <property type="component" value="Unassembled WGS sequence"/>
</dbReference>
<keyword evidence="1" id="KW-1133">Transmembrane helix</keyword>